<evidence type="ECO:0000313" key="2">
    <source>
        <dbReference type="EMBL" id="KAJ7767636.1"/>
    </source>
</evidence>
<reference evidence="2" key="1">
    <citation type="submission" date="2023-03" db="EMBL/GenBank/DDBJ databases">
        <title>Massive genome expansion in bonnet fungi (Mycena s.s.) driven by repeated elements and novel gene families across ecological guilds.</title>
        <authorList>
            <consortium name="Lawrence Berkeley National Laboratory"/>
            <person name="Harder C.B."/>
            <person name="Miyauchi S."/>
            <person name="Viragh M."/>
            <person name="Kuo A."/>
            <person name="Thoen E."/>
            <person name="Andreopoulos B."/>
            <person name="Lu D."/>
            <person name="Skrede I."/>
            <person name="Drula E."/>
            <person name="Henrissat B."/>
            <person name="Morin E."/>
            <person name="Kohler A."/>
            <person name="Barry K."/>
            <person name="LaButti K."/>
            <person name="Morin E."/>
            <person name="Salamov A."/>
            <person name="Lipzen A."/>
            <person name="Mereny Z."/>
            <person name="Hegedus B."/>
            <person name="Baldrian P."/>
            <person name="Stursova M."/>
            <person name="Weitz H."/>
            <person name="Taylor A."/>
            <person name="Grigoriev I.V."/>
            <person name="Nagy L.G."/>
            <person name="Martin F."/>
            <person name="Kauserud H."/>
        </authorList>
    </citation>
    <scope>NUCLEOTIDE SEQUENCE</scope>
    <source>
        <strain evidence="2">CBHHK182m</strain>
    </source>
</reference>
<keyword evidence="3" id="KW-1185">Reference proteome</keyword>
<dbReference type="SUPFAM" id="SSF56112">
    <property type="entry name" value="Protein kinase-like (PK-like)"/>
    <property type="match status" value="1"/>
</dbReference>
<evidence type="ECO:0000313" key="3">
    <source>
        <dbReference type="Proteomes" id="UP001215598"/>
    </source>
</evidence>
<dbReference type="EMBL" id="JARKIB010000021">
    <property type="protein sequence ID" value="KAJ7767636.1"/>
    <property type="molecule type" value="Genomic_DNA"/>
</dbReference>
<dbReference type="Gene3D" id="3.30.200.20">
    <property type="entry name" value="Phosphorylase Kinase, domain 1"/>
    <property type="match status" value="1"/>
</dbReference>
<dbReference type="GO" id="GO:0005634">
    <property type="term" value="C:nucleus"/>
    <property type="evidence" value="ECO:0007669"/>
    <property type="project" value="TreeGrafter"/>
</dbReference>
<name>A0AAD7JMZ9_9AGAR</name>
<comment type="caution">
    <text evidence="2">The sequence shown here is derived from an EMBL/GenBank/DDBJ whole genome shotgun (WGS) entry which is preliminary data.</text>
</comment>
<dbReference type="InterPro" id="IPR011009">
    <property type="entry name" value="Kinase-like_dom_sf"/>
</dbReference>
<dbReference type="Gene3D" id="1.10.510.10">
    <property type="entry name" value="Transferase(Phosphotransferase) domain 1"/>
    <property type="match status" value="1"/>
</dbReference>
<dbReference type="Pfam" id="PF00069">
    <property type="entry name" value="Pkinase"/>
    <property type="match status" value="1"/>
</dbReference>
<dbReference type="AlphaFoldDB" id="A0AAD7JMZ9"/>
<dbReference type="GO" id="GO:0004672">
    <property type="term" value="F:protein kinase activity"/>
    <property type="evidence" value="ECO:0007669"/>
    <property type="project" value="InterPro"/>
</dbReference>
<dbReference type="PANTHER" id="PTHR24345">
    <property type="entry name" value="SERINE/THREONINE-PROTEIN KINASE PLK"/>
    <property type="match status" value="1"/>
</dbReference>
<proteinExistence type="predicted"/>
<dbReference type="GO" id="GO:0005524">
    <property type="term" value="F:ATP binding"/>
    <property type="evidence" value="ECO:0007669"/>
    <property type="project" value="InterPro"/>
</dbReference>
<keyword evidence="2" id="KW-0418">Kinase</keyword>
<dbReference type="PROSITE" id="PS50011">
    <property type="entry name" value="PROTEIN_KINASE_DOM"/>
    <property type="match status" value="1"/>
</dbReference>
<dbReference type="InterPro" id="IPR000719">
    <property type="entry name" value="Prot_kinase_dom"/>
</dbReference>
<sequence length="269" mass="29623">MPVPLPRPVLTEAQAKELSLALREISPDCSKFHLISSTTYGKVYRVHHKTLNKIVGVKIVDCEKTKEGMPMKTNTYISSDDGLPKDFTILESLAHPHILKILSTYRGGTGFSINIFSEFVSGGTLDDYGQRELERQRLLGAPAGLSEVVCRDIIYQICQAMAYVHRTGIVHRNLKLDNVFLSGDAAPFVKIAGFGLATHVPPTGLLTVQCPNLRVIIFAEISNLQEIRGSTEEMAPEMASVAQPGYNCLADVWAVGIMMFELLIQFNSS</sequence>
<dbReference type="Proteomes" id="UP001215598">
    <property type="component" value="Unassembled WGS sequence"/>
</dbReference>
<feature type="domain" description="Protein kinase" evidence="1">
    <location>
        <begin position="29"/>
        <end position="269"/>
    </location>
</feature>
<protein>
    <submittedName>
        <fullName evidence="2">Kinase-like domain-containing protein</fullName>
    </submittedName>
</protein>
<keyword evidence="2" id="KW-0808">Transferase</keyword>
<accession>A0AAD7JMZ9</accession>
<dbReference type="CDD" id="cd00180">
    <property type="entry name" value="PKc"/>
    <property type="match status" value="1"/>
</dbReference>
<evidence type="ECO:0000259" key="1">
    <source>
        <dbReference type="PROSITE" id="PS50011"/>
    </source>
</evidence>
<gene>
    <name evidence="2" type="ORF">B0H16DRAFT_1453261</name>
</gene>
<organism evidence="2 3">
    <name type="scientific">Mycena metata</name>
    <dbReference type="NCBI Taxonomy" id="1033252"/>
    <lineage>
        <taxon>Eukaryota</taxon>
        <taxon>Fungi</taxon>
        <taxon>Dikarya</taxon>
        <taxon>Basidiomycota</taxon>
        <taxon>Agaricomycotina</taxon>
        <taxon>Agaricomycetes</taxon>
        <taxon>Agaricomycetidae</taxon>
        <taxon>Agaricales</taxon>
        <taxon>Marasmiineae</taxon>
        <taxon>Mycenaceae</taxon>
        <taxon>Mycena</taxon>
    </lineage>
</organism>